<protein>
    <submittedName>
        <fullName evidence="2">Uncharacterized protein</fullName>
    </submittedName>
</protein>
<feature type="region of interest" description="Disordered" evidence="1">
    <location>
        <begin position="1"/>
        <end position="31"/>
    </location>
</feature>
<evidence type="ECO:0000313" key="3">
    <source>
        <dbReference type="Proteomes" id="UP000180043"/>
    </source>
</evidence>
<evidence type="ECO:0000256" key="1">
    <source>
        <dbReference type="SAM" id="MobiDB-lite"/>
    </source>
</evidence>
<comment type="caution">
    <text evidence="2">The sequence shown here is derived from an EMBL/GenBank/DDBJ whole genome shotgun (WGS) entry which is preliminary data.</text>
</comment>
<dbReference type="EMBL" id="MLIQ01000042">
    <property type="protein sequence ID" value="OHU47396.1"/>
    <property type="molecule type" value="Genomic_DNA"/>
</dbReference>
<dbReference type="AlphaFoldDB" id="A0A1S1LJ29"/>
<accession>A0A1S1LJ29</accession>
<name>A0A1S1LJ29_MYCCH</name>
<organism evidence="2 3">
    <name type="scientific">Mycobacteroides chelonae</name>
    <name type="common">Mycobacterium chelonae</name>
    <dbReference type="NCBI Taxonomy" id="1774"/>
    <lineage>
        <taxon>Bacteria</taxon>
        <taxon>Bacillati</taxon>
        <taxon>Actinomycetota</taxon>
        <taxon>Actinomycetes</taxon>
        <taxon>Mycobacteriales</taxon>
        <taxon>Mycobacteriaceae</taxon>
        <taxon>Mycobacteroides</taxon>
    </lineage>
</organism>
<reference evidence="2 3" key="1">
    <citation type="submission" date="2016-10" db="EMBL/GenBank/DDBJ databases">
        <title>Evaluation of Human, Veterinary and Environmental Mycobacterium chelonae Isolates by Core Genome Phylogenomic Analysis, Targeted Gene Comparison, and Anti-microbial Susceptibility Patterns: A Tale of Mistaken Identities.</title>
        <authorList>
            <person name="Fogelson S.B."/>
            <person name="Camus A.C."/>
            <person name="Lorenz W."/>
            <person name="Vasireddy R."/>
            <person name="Vasireddy S."/>
            <person name="Smith T."/>
            <person name="Brown-Elliott B.A."/>
            <person name="Wallace R.J.Jr."/>
            <person name="Hasan N.A."/>
            <person name="Reischl U."/>
            <person name="Sanchez S."/>
        </authorList>
    </citation>
    <scope>NUCLEOTIDE SEQUENCE [LARGE SCALE GENOMIC DNA]</scope>
    <source>
        <strain evidence="2 3">15515</strain>
    </source>
</reference>
<dbReference type="Proteomes" id="UP000180043">
    <property type="component" value="Unassembled WGS sequence"/>
</dbReference>
<proteinExistence type="predicted"/>
<gene>
    <name evidence="2" type="ORF">BKG82_27705</name>
</gene>
<sequence>MAEMTDDTLSSLNTEQQATEPVEFNSLPASIDADPVMTPEVTAGPITAAVVGNVPIVAVTGKISQYTGLRLAGYVTEAFNALGHSIELPE</sequence>
<evidence type="ECO:0000313" key="2">
    <source>
        <dbReference type="EMBL" id="OHU47396.1"/>
    </source>
</evidence>
<feature type="compositionally biased region" description="Polar residues" evidence="1">
    <location>
        <begin position="7"/>
        <end position="19"/>
    </location>
</feature>